<keyword evidence="3 4" id="KW-0092">Biotin</keyword>
<dbReference type="SUPFAM" id="SSF46785">
    <property type="entry name" value="Winged helix' DNA-binding domain"/>
    <property type="match status" value="1"/>
</dbReference>
<gene>
    <name evidence="4" type="primary">birA</name>
    <name evidence="6" type="ORF">CFK40_11150</name>
</gene>
<dbReference type="Gene3D" id="2.30.30.100">
    <property type="match status" value="1"/>
</dbReference>
<dbReference type="AlphaFoldDB" id="A0A221MD12"/>
<dbReference type="PANTHER" id="PTHR12835">
    <property type="entry name" value="BIOTIN PROTEIN LIGASE"/>
    <property type="match status" value="1"/>
</dbReference>
<keyword evidence="1 4" id="KW-0436">Ligase</keyword>
<dbReference type="EMBL" id="CP022437">
    <property type="protein sequence ID" value="ASN05527.1"/>
    <property type="molecule type" value="Genomic_DNA"/>
</dbReference>
<dbReference type="GO" id="GO:0003677">
    <property type="term" value="F:DNA binding"/>
    <property type="evidence" value="ECO:0007669"/>
    <property type="project" value="UniProtKB-UniRule"/>
</dbReference>
<dbReference type="EC" id="6.3.4.15" evidence="4"/>
<keyword evidence="7" id="KW-1185">Reference proteome</keyword>
<keyword evidence="4" id="KW-0678">Repressor</keyword>
<comment type="similarity">
    <text evidence="4">Belongs to the biotin--protein ligase family.</text>
</comment>
<dbReference type="Pfam" id="PF08279">
    <property type="entry name" value="HTH_11"/>
    <property type="match status" value="1"/>
</dbReference>
<dbReference type="CDD" id="cd16442">
    <property type="entry name" value="BPL"/>
    <property type="match status" value="1"/>
</dbReference>
<comment type="catalytic activity">
    <reaction evidence="4">
        <text>biotin + L-lysyl-[protein] + ATP = N(6)-biotinyl-L-lysyl-[protein] + AMP + diphosphate + H(+)</text>
        <dbReference type="Rhea" id="RHEA:11756"/>
        <dbReference type="Rhea" id="RHEA-COMP:9752"/>
        <dbReference type="Rhea" id="RHEA-COMP:10505"/>
        <dbReference type="ChEBI" id="CHEBI:15378"/>
        <dbReference type="ChEBI" id="CHEBI:29969"/>
        <dbReference type="ChEBI" id="CHEBI:30616"/>
        <dbReference type="ChEBI" id="CHEBI:33019"/>
        <dbReference type="ChEBI" id="CHEBI:57586"/>
        <dbReference type="ChEBI" id="CHEBI:83144"/>
        <dbReference type="ChEBI" id="CHEBI:456215"/>
        <dbReference type="EC" id="6.3.4.15"/>
    </reaction>
</comment>
<dbReference type="InterPro" id="IPR036388">
    <property type="entry name" value="WH-like_DNA-bd_sf"/>
</dbReference>
<dbReference type="Gene3D" id="1.10.10.10">
    <property type="entry name" value="Winged helix-like DNA-binding domain superfamily/Winged helix DNA-binding domain"/>
    <property type="match status" value="1"/>
</dbReference>
<keyword evidence="4" id="KW-0067">ATP-binding</keyword>
<dbReference type="Pfam" id="PF02237">
    <property type="entry name" value="BPL_C"/>
    <property type="match status" value="1"/>
</dbReference>
<sequence length="335" mass="38018">MESTRNKLIKILAENDSSYISGQQLSDDLQVSRAAIWKHMKKLEEDGYKIEGKTKKGYKIIEYPVKTSENTLQWGLQTNWLGKKIVHKTSATSTQHVAHQLARENAPHGTIVIADEQTEGKGRMNRSWYSSKNKGIWMSIILRPEILPYLAPQLTLLTATVLADVFDKKLGITPQIKWPNDLLINQKKTAGILTEMQAEQDQIQYVVIGIGINVNHTIRDIPEELSEKATSLYLSSNHERSITDIIQQLLQSFEPAYDNYLTNGFSDVKAKWESYGFKIGQPIHISTIKKSWTAKFSGIANDGALLIENKDGQIEKMYSAEIDWFGGEEKYEDEN</sequence>
<evidence type="ECO:0000256" key="3">
    <source>
        <dbReference type="ARBA" id="ARBA00023267"/>
    </source>
</evidence>
<dbReference type="GO" id="GO:0005737">
    <property type="term" value="C:cytoplasm"/>
    <property type="evidence" value="ECO:0007669"/>
    <property type="project" value="TreeGrafter"/>
</dbReference>
<feature type="DNA-binding region" description="H-T-H motif" evidence="4">
    <location>
        <begin position="22"/>
        <end position="41"/>
    </location>
</feature>
<evidence type="ECO:0000259" key="5">
    <source>
        <dbReference type="PROSITE" id="PS51733"/>
    </source>
</evidence>
<dbReference type="InterPro" id="IPR011991">
    <property type="entry name" value="ArsR-like_HTH"/>
</dbReference>
<dbReference type="HAMAP" id="MF_00978">
    <property type="entry name" value="Bifunct_BirA"/>
    <property type="match status" value="1"/>
</dbReference>
<dbReference type="InterPro" id="IPR045864">
    <property type="entry name" value="aa-tRNA-synth_II/BPL/LPL"/>
</dbReference>
<protein>
    <recommendedName>
        <fullName evidence="4">Bifunctional ligase/repressor BirA</fullName>
    </recommendedName>
    <alternativeName>
        <fullName evidence="4">Biotin--[acetyl-CoA-carboxylase] ligase</fullName>
        <ecNumber evidence="4">6.3.4.15</ecNumber>
    </alternativeName>
    <alternativeName>
        <fullName evidence="4">Biotin--protein ligase</fullName>
    </alternativeName>
    <alternativeName>
        <fullName evidence="4">Biotin-[acetyl-CoA carboxylase] synthetase</fullName>
    </alternativeName>
</protein>
<feature type="domain" description="BPL/LPL catalytic" evidence="5">
    <location>
        <begin position="70"/>
        <end position="261"/>
    </location>
</feature>
<dbReference type="GO" id="GO:0004077">
    <property type="term" value="F:biotin--[biotin carboxyl-carrier protein] ligase activity"/>
    <property type="evidence" value="ECO:0007669"/>
    <property type="project" value="UniProtKB-UniRule"/>
</dbReference>
<dbReference type="SUPFAM" id="SSF55681">
    <property type="entry name" value="Class II aaRS and biotin synthetases"/>
    <property type="match status" value="1"/>
</dbReference>
<dbReference type="InterPro" id="IPR013196">
    <property type="entry name" value="HTH_11"/>
</dbReference>
<dbReference type="InterPro" id="IPR036390">
    <property type="entry name" value="WH_DNA-bd_sf"/>
</dbReference>
<dbReference type="InterPro" id="IPR003142">
    <property type="entry name" value="BPL_C"/>
</dbReference>
<dbReference type="KEGG" id="vne:CFK40_11150"/>
<evidence type="ECO:0000313" key="6">
    <source>
        <dbReference type="EMBL" id="ASN05527.1"/>
    </source>
</evidence>
<keyword evidence="4" id="KW-0547">Nucleotide-binding</keyword>
<dbReference type="PROSITE" id="PS51733">
    <property type="entry name" value="BPL_LPL_CATALYTIC"/>
    <property type="match status" value="1"/>
</dbReference>
<evidence type="ECO:0000313" key="7">
    <source>
        <dbReference type="Proteomes" id="UP000204391"/>
    </source>
</evidence>
<organism evidence="6 7">
    <name type="scientific">Virgibacillus necropolis</name>
    <dbReference type="NCBI Taxonomy" id="163877"/>
    <lineage>
        <taxon>Bacteria</taxon>
        <taxon>Bacillati</taxon>
        <taxon>Bacillota</taxon>
        <taxon>Bacilli</taxon>
        <taxon>Bacillales</taxon>
        <taxon>Bacillaceae</taxon>
        <taxon>Virgibacillus</taxon>
    </lineage>
</organism>
<comment type="caution">
    <text evidence="4">Lacks conserved residue(s) required for the propagation of feature annotation.</text>
</comment>
<evidence type="ECO:0000256" key="4">
    <source>
        <dbReference type="HAMAP-Rule" id="MF_00978"/>
    </source>
</evidence>
<dbReference type="CDD" id="cd00090">
    <property type="entry name" value="HTH_ARSR"/>
    <property type="match status" value="1"/>
</dbReference>
<comment type="function">
    <text evidence="4">Acts both as a biotin--[acetyl-CoA-carboxylase] ligase and a repressor.</text>
</comment>
<keyword evidence="4" id="KW-0805">Transcription regulation</keyword>
<feature type="binding site" evidence="4">
    <location>
        <position position="117"/>
    </location>
    <ligand>
        <name>biotin</name>
        <dbReference type="ChEBI" id="CHEBI:57586"/>
    </ligand>
</feature>
<dbReference type="OrthoDB" id="9807064at2"/>
<proteinExistence type="inferred from homology"/>
<dbReference type="NCBIfam" id="TIGR00121">
    <property type="entry name" value="birA_ligase"/>
    <property type="match status" value="1"/>
</dbReference>
<accession>A0A221MD12</accession>
<dbReference type="GO" id="GO:0006355">
    <property type="term" value="P:regulation of DNA-templated transcription"/>
    <property type="evidence" value="ECO:0007669"/>
    <property type="project" value="UniProtKB-UniRule"/>
</dbReference>
<dbReference type="Proteomes" id="UP000204391">
    <property type="component" value="Chromosome"/>
</dbReference>
<dbReference type="InterPro" id="IPR004408">
    <property type="entry name" value="Biotin_CoA_COase_ligase"/>
</dbReference>
<dbReference type="GO" id="GO:0009249">
    <property type="term" value="P:protein lipoylation"/>
    <property type="evidence" value="ECO:0007669"/>
    <property type="project" value="UniProtKB-ARBA"/>
</dbReference>
<keyword evidence="2 4" id="KW-0238">DNA-binding</keyword>
<dbReference type="Pfam" id="PF03099">
    <property type="entry name" value="BPL_LplA_LipB"/>
    <property type="match status" value="1"/>
</dbReference>
<dbReference type="InterPro" id="IPR030855">
    <property type="entry name" value="Bifunct_BirA"/>
</dbReference>
<name>A0A221MD12_9BACI</name>
<dbReference type="InterPro" id="IPR004143">
    <property type="entry name" value="BPL_LPL_catalytic"/>
</dbReference>
<reference evidence="6 7" key="1">
    <citation type="journal article" date="2003" name="Int. J. Syst. Evol. Microbiol.">
        <title>Virgibacillus carmonensis sp. nov., Virgibacillus necropolis sp. nov. and Virgibacillus picturae sp. nov., three novel species isolated from deteriorated mural paintings, transfer of the species of the genus salibacillus to Virgibacillus, as Virgibacillus marismortui comb. nov. and Virgibacillus salexigens comb. nov., and emended description of the genus Virgibacillus.</title>
        <authorList>
            <person name="Heyrman J."/>
            <person name="Logan N.A."/>
            <person name="Busse H.J."/>
            <person name="Balcaen A."/>
            <person name="Lebbe L."/>
            <person name="Rodriguez-Diaz M."/>
            <person name="Swings J."/>
            <person name="De Vos P."/>
        </authorList>
    </citation>
    <scope>NUCLEOTIDE SEQUENCE [LARGE SCALE GENOMIC DNA]</scope>
    <source>
        <strain evidence="6 7">LMG 19488</strain>
    </source>
</reference>
<feature type="binding site" evidence="4">
    <location>
        <position position="188"/>
    </location>
    <ligand>
        <name>biotin</name>
        <dbReference type="ChEBI" id="CHEBI:57586"/>
    </ligand>
</feature>
<dbReference type="GO" id="GO:0005524">
    <property type="term" value="F:ATP binding"/>
    <property type="evidence" value="ECO:0007669"/>
    <property type="project" value="UniProtKB-UniRule"/>
</dbReference>
<evidence type="ECO:0000256" key="2">
    <source>
        <dbReference type="ARBA" id="ARBA00023125"/>
    </source>
</evidence>
<dbReference type="Gene3D" id="3.30.930.10">
    <property type="entry name" value="Bira Bifunctional Protein, Domain 2"/>
    <property type="match status" value="1"/>
</dbReference>
<dbReference type="PANTHER" id="PTHR12835:SF5">
    <property type="entry name" value="BIOTIN--PROTEIN LIGASE"/>
    <property type="match status" value="1"/>
</dbReference>
<evidence type="ECO:0000256" key="1">
    <source>
        <dbReference type="ARBA" id="ARBA00022598"/>
    </source>
</evidence>
<dbReference type="GO" id="GO:0016740">
    <property type="term" value="F:transferase activity"/>
    <property type="evidence" value="ECO:0007669"/>
    <property type="project" value="UniProtKB-ARBA"/>
</dbReference>
<dbReference type="RefSeq" id="WP_089532376.1">
    <property type="nucleotide sequence ID" value="NZ_CP022437.1"/>
</dbReference>
<keyword evidence="4" id="KW-0804">Transcription</keyword>